<comment type="caution">
    <text evidence="1">The sequence shown here is derived from an EMBL/GenBank/DDBJ whole genome shotgun (WGS) entry which is preliminary data.</text>
</comment>
<dbReference type="EMBL" id="CAVMJV010000019">
    <property type="protein sequence ID" value="CAK5064439.1"/>
    <property type="molecule type" value="Genomic_DNA"/>
</dbReference>
<name>A0ACB0YW00_MELEN</name>
<evidence type="ECO:0000313" key="2">
    <source>
        <dbReference type="Proteomes" id="UP001497535"/>
    </source>
</evidence>
<evidence type="ECO:0000313" key="1">
    <source>
        <dbReference type="EMBL" id="CAK5064439.1"/>
    </source>
</evidence>
<gene>
    <name evidence="1" type="ORF">MENTE1834_LOCUS17036</name>
</gene>
<protein>
    <submittedName>
        <fullName evidence="1">Uncharacterized protein</fullName>
    </submittedName>
</protein>
<keyword evidence="2" id="KW-1185">Reference proteome</keyword>
<proteinExistence type="predicted"/>
<sequence length="90" mass="10598">MITRSKAKQQNIQNQENLTKENKRKSTRKRTIQVNQNNQQSGQNPSGSQLQFNRGSKVAKTEVLLFFNAFLIFLVNVYNFWAGYRYNRLL</sequence>
<dbReference type="Proteomes" id="UP001497535">
    <property type="component" value="Unassembled WGS sequence"/>
</dbReference>
<reference evidence="1" key="1">
    <citation type="submission" date="2023-11" db="EMBL/GenBank/DDBJ databases">
        <authorList>
            <person name="Poullet M."/>
        </authorList>
    </citation>
    <scope>NUCLEOTIDE SEQUENCE</scope>
    <source>
        <strain evidence="1">E1834</strain>
    </source>
</reference>
<organism evidence="1 2">
    <name type="scientific">Meloidogyne enterolobii</name>
    <name type="common">Root-knot nematode worm</name>
    <name type="synonym">Meloidogyne mayaguensis</name>
    <dbReference type="NCBI Taxonomy" id="390850"/>
    <lineage>
        <taxon>Eukaryota</taxon>
        <taxon>Metazoa</taxon>
        <taxon>Ecdysozoa</taxon>
        <taxon>Nematoda</taxon>
        <taxon>Chromadorea</taxon>
        <taxon>Rhabditida</taxon>
        <taxon>Tylenchina</taxon>
        <taxon>Tylenchomorpha</taxon>
        <taxon>Tylenchoidea</taxon>
        <taxon>Meloidogynidae</taxon>
        <taxon>Meloidogyninae</taxon>
        <taxon>Meloidogyne</taxon>
    </lineage>
</organism>
<accession>A0ACB0YW00</accession>